<dbReference type="PANTHER" id="PTHR33463">
    <property type="entry name" value="NB-ARC DOMAIN-CONTAINING PROTEIN-RELATED"/>
    <property type="match status" value="1"/>
</dbReference>
<dbReference type="InterPro" id="IPR027417">
    <property type="entry name" value="P-loop_NTPase"/>
</dbReference>
<dbReference type="PANTHER" id="PTHR33463:SF218">
    <property type="entry name" value="DISEASE RESISTANCE PROTEIN RPS2-LIKE"/>
    <property type="match status" value="1"/>
</dbReference>
<sequence>MDGVATPATEAAKYTAAFLGPQIGYVVYYKKNVKNLSSKIYDLSSMRNDIKGKISAATRRGELIYQAVERWLEKVDKILIEAGHMNDDASGIDSCFKGKTIINVTELVNEGRSINEVSTLAPIQDFDLMPTDVFEAFESTRSAMDLVMKSLVNDRISIIGVHGMGGIGKTILTRIGNQLKMNKLFEVVVMVKIAEDWCLNFRQERGETRKRRLFSRLKQEMRILIIMDDMWSRLDLIEVGIPCGEHHMDCKVVLTTRRLDVCNMMKTQVNVRLECLSEPDSWHLFQKNAGAEVDSSVVGEVARDVAKECKGLPVALVTFGR</sequence>
<dbReference type="STRING" id="218851.A0A2G5CJ76"/>
<dbReference type="OrthoDB" id="1898799at2759"/>
<dbReference type="EMBL" id="KZ305067">
    <property type="protein sequence ID" value="PIA31336.1"/>
    <property type="molecule type" value="Genomic_DNA"/>
</dbReference>
<dbReference type="InParanoid" id="A0A2G5CJ76"/>
<evidence type="ECO:0000313" key="3">
    <source>
        <dbReference type="EMBL" id="PIA31336.1"/>
    </source>
</evidence>
<dbReference type="Proteomes" id="UP000230069">
    <property type="component" value="Unassembled WGS sequence"/>
</dbReference>
<keyword evidence="1" id="KW-0547">Nucleotide-binding</keyword>
<keyword evidence="4" id="KW-1185">Reference proteome</keyword>
<dbReference type="Gene3D" id="1.10.8.430">
    <property type="entry name" value="Helical domain of apoptotic protease-activating factors"/>
    <property type="match status" value="1"/>
</dbReference>
<dbReference type="InterPro" id="IPR042197">
    <property type="entry name" value="Apaf_helical"/>
</dbReference>
<dbReference type="Pfam" id="PF00931">
    <property type="entry name" value="NB-ARC"/>
    <property type="match status" value="1"/>
</dbReference>
<organism evidence="3 4">
    <name type="scientific">Aquilegia coerulea</name>
    <name type="common">Rocky mountain columbine</name>
    <dbReference type="NCBI Taxonomy" id="218851"/>
    <lineage>
        <taxon>Eukaryota</taxon>
        <taxon>Viridiplantae</taxon>
        <taxon>Streptophyta</taxon>
        <taxon>Embryophyta</taxon>
        <taxon>Tracheophyta</taxon>
        <taxon>Spermatophyta</taxon>
        <taxon>Magnoliopsida</taxon>
        <taxon>Ranunculales</taxon>
        <taxon>Ranunculaceae</taxon>
        <taxon>Thalictroideae</taxon>
        <taxon>Aquilegia</taxon>
    </lineage>
</organism>
<evidence type="ECO:0000256" key="1">
    <source>
        <dbReference type="ARBA" id="ARBA00022840"/>
    </source>
</evidence>
<protein>
    <recommendedName>
        <fullName evidence="2">NB-ARC domain-containing protein</fullName>
    </recommendedName>
</protein>
<feature type="domain" description="NB-ARC" evidence="2">
    <location>
        <begin position="143"/>
        <end position="291"/>
    </location>
</feature>
<keyword evidence="1" id="KW-0067">ATP-binding</keyword>
<dbReference type="GO" id="GO:0005524">
    <property type="term" value="F:ATP binding"/>
    <property type="evidence" value="ECO:0007669"/>
    <property type="project" value="UniProtKB-KW"/>
</dbReference>
<reference evidence="3 4" key="1">
    <citation type="submission" date="2017-09" db="EMBL/GenBank/DDBJ databases">
        <title>WGS assembly of Aquilegia coerulea Goldsmith.</title>
        <authorList>
            <person name="Hodges S."/>
            <person name="Kramer E."/>
            <person name="Nordborg M."/>
            <person name="Tomkins J."/>
            <person name="Borevitz J."/>
            <person name="Derieg N."/>
            <person name="Yan J."/>
            <person name="Mihaltcheva S."/>
            <person name="Hayes R.D."/>
            <person name="Rokhsar D."/>
        </authorList>
    </citation>
    <scope>NUCLEOTIDE SEQUENCE [LARGE SCALE GENOMIC DNA]</scope>
    <source>
        <strain evidence="4">cv. Goldsmith</strain>
    </source>
</reference>
<gene>
    <name evidence="3" type="ORF">AQUCO_05000008v1</name>
</gene>
<name>A0A2G5CJ76_AQUCA</name>
<evidence type="ECO:0000259" key="2">
    <source>
        <dbReference type="Pfam" id="PF00931"/>
    </source>
</evidence>
<dbReference type="SUPFAM" id="SSF52540">
    <property type="entry name" value="P-loop containing nucleoside triphosphate hydrolases"/>
    <property type="match status" value="1"/>
</dbReference>
<dbReference type="Gene3D" id="3.40.50.300">
    <property type="entry name" value="P-loop containing nucleotide triphosphate hydrolases"/>
    <property type="match status" value="1"/>
</dbReference>
<dbReference type="InterPro" id="IPR002182">
    <property type="entry name" value="NB-ARC"/>
</dbReference>
<dbReference type="InterPro" id="IPR050905">
    <property type="entry name" value="Plant_NBS-LRR"/>
</dbReference>
<evidence type="ECO:0000313" key="4">
    <source>
        <dbReference type="Proteomes" id="UP000230069"/>
    </source>
</evidence>
<accession>A0A2G5CJ76</accession>
<dbReference type="GO" id="GO:0043531">
    <property type="term" value="F:ADP binding"/>
    <property type="evidence" value="ECO:0007669"/>
    <property type="project" value="InterPro"/>
</dbReference>
<dbReference type="AlphaFoldDB" id="A0A2G5CJ76"/>
<proteinExistence type="predicted"/>
<feature type="non-terminal residue" evidence="3">
    <location>
        <position position="321"/>
    </location>
</feature>
<dbReference type="PRINTS" id="PR00364">
    <property type="entry name" value="DISEASERSIST"/>
</dbReference>